<dbReference type="GO" id="GO:1901605">
    <property type="term" value="P:alpha-amino acid metabolic process"/>
    <property type="evidence" value="ECO:0007669"/>
    <property type="project" value="TreeGrafter"/>
</dbReference>
<dbReference type="InterPro" id="IPR015424">
    <property type="entry name" value="PyrdxlP-dep_Trfase"/>
</dbReference>
<dbReference type="PANTHER" id="PTHR42790">
    <property type="entry name" value="AMINOTRANSFERASE"/>
    <property type="match status" value="1"/>
</dbReference>
<comment type="similarity">
    <text evidence="2">Belongs to the class-I pyridoxal-phosphate-dependent aminotransferase family.</text>
</comment>
<organism evidence="8 9">
    <name type="scientific">Thermothielavioides terrestris</name>
    <dbReference type="NCBI Taxonomy" id="2587410"/>
    <lineage>
        <taxon>Eukaryota</taxon>
        <taxon>Fungi</taxon>
        <taxon>Dikarya</taxon>
        <taxon>Ascomycota</taxon>
        <taxon>Pezizomycotina</taxon>
        <taxon>Sordariomycetes</taxon>
        <taxon>Sordariomycetidae</taxon>
        <taxon>Sordariales</taxon>
        <taxon>Chaetomiaceae</taxon>
        <taxon>Thermothielavioides</taxon>
    </lineage>
</organism>
<dbReference type="SUPFAM" id="SSF53383">
    <property type="entry name" value="PLP-dependent transferases"/>
    <property type="match status" value="1"/>
</dbReference>
<evidence type="ECO:0000259" key="7">
    <source>
        <dbReference type="Pfam" id="PF00155"/>
    </source>
</evidence>
<dbReference type="InterPro" id="IPR015421">
    <property type="entry name" value="PyrdxlP-dep_Trfase_major"/>
</dbReference>
<sequence length="627" mass="68488">MDTSARPVPLQNRGDVNTEKPPPLDLSHHYSVVTKRRRPSNMKAAYKFFEIPGILNIAGGLPNVAHFPFDTLEAQTAKPVRWTPSPNYPGEPDASAAAASDPAAATHIAVPKTVNETDPLKKIDLATALQYGLAKGYPPLLSWVRQFTREHLHPDVPYRDGPDVVLTCGSTDGFAKTLNLFVNQWTEGVNSISERPGLLCDTFAYPNAINQALPYGVQIVPVKADAAGMAVEGPGGLEDVLANWDPSKGKRPHLMYTVTLGHNPTGIVLSVERKKEIYAVCSRYDVIIVEDEPYWYLQFPSAAVEEAKSRGLPPPAPSPPHKPARSSGFPFLDSLTPSFLSIDTEGRVVRLDTFSKTVAPGCRLGWITAAPAIVERLERITEATTQQPSGFVQSLISELVLGSSPQSQSARAAFSLLRSPREQAAFKGWDMSGWVRWIEGLRGTYERRMARMCRILDAGSRLVTSSPLSSSPSSTAATDRPASESESESEPESEWSPQTYQPQYHPTIRLRLPPPVLDGPTLAAALMVFLTEKPYRVLAAAGGMFAATDAARRDARGWAYFRLCFAAEAEANIDRAAERFVRGVHAFWEVRDVREIERLLGELQAQGGEGGASGREGEEGKMMERSG</sequence>
<feature type="region of interest" description="Disordered" evidence="6">
    <location>
        <begin position="605"/>
        <end position="627"/>
    </location>
</feature>
<gene>
    <name evidence="8" type="ORF">TT172_LOCUS3495</name>
</gene>
<keyword evidence="3" id="KW-0032">Aminotransferase</keyword>
<feature type="compositionally biased region" description="Low complexity" evidence="6">
    <location>
        <begin position="463"/>
        <end position="480"/>
    </location>
</feature>
<dbReference type="GO" id="GO:0008483">
    <property type="term" value="F:transaminase activity"/>
    <property type="evidence" value="ECO:0007669"/>
    <property type="project" value="UniProtKB-KW"/>
</dbReference>
<evidence type="ECO:0000256" key="1">
    <source>
        <dbReference type="ARBA" id="ARBA00001933"/>
    </source>
</evidence>
<protein>
    <submittedName>
        <fullName evidence="8">9d477292-7c3a-4d42-a2f0-d007f2380576</fullName>
    </submittedName>
</protein>
<feature type="compositionally biased region" description="Pro residues" evidence="6">
    <location>
        <begin position="312"/>
        <end position="321"/>
    </location>
</feature>
<evidence type="ECO:0000313" key="8">
    <source>
        <dbReference type="EMBL" id="SPQ21076.1"/>
    </source>
</evidence>
<dbReference type="InterPro" id="IPR004839">
    <property type="entry name" value="Aminotransferase_I/II_large"/>
</dbReference>
<feature type="compositionally biased region" description="Basic and acidic residues" evidence="6">
    <location>
        <begin position="615"/>
        <end position="627"/>
    </location>
</feature>
<evidence type="ECO:0000256" key="5">
    <source>
        <dbReference type="ARBA" id="ARBA00022898"/>
    </source>
</evidence>
<evidence type="ECO:0000256" key="6">
    <source>
        <dbReference type="SAM" id="MobiDB-lite"/>
    </source>
</evidence>
<dbReference type="EMBL" id="OUUZ01000008">
    <property type="protein sequence ID" value="SPQ21076.1"/>
    <property type="molecule type" value="Genomic_DNA"/>
</dbReference>
<name>A0A446BEX5_9PEZI</name>
<dbReference type="Proteomes" id="UP000289323">
    <property type="component" value="Unassembled WGS sequence"/>
</dbReference>
<evidence type="ECO:0000313" key="9">
    <source>
        <dbReference type="Proteomes" id="UP000289323"/>
    </source>
</evidence>
<dbReference type="InterPro" id="IPR050859">
    <property type="entry name" value="Class-I_PLP-dep_aminotransf"/>
</dbReference>
<dbReference type="AlphaFoldDB" id="A0A446BEX5"/>
<feature type="domain" description="Aminotransferase class I/classII large" evidence="7">
    <location>
        <begin position="199"/>
        <end position="399"/>
    </location>
</feature>
<reference evidence="8 9" key="1">
    <citation type="submission" date="2018-04" db="EMBL/GenBank/DDBJ databases">
        <authorList>
            <person name="Huttner S."/>
            <person name="Dainat J."/>
        </authorList>
    </citation>
    <scope>NUCLEOTIDE SEQUENCE [LARGE SCALE GENOMIC DNA]</scope>
</reference>
<evidence type="ECO:0000256" key="2">
    <source>
        <dbReference type="ARBA" id="ARBA00007441"/>
    </source>
</evidence>
<evidence type="ECO:0000256" key="3">
    <source>
        <dbReference type="ARBA" id="ARBA00022576"/>
    </source>
</evidence>
<evidence type="ECO:0000256" key="4">
    <source>
        <dbReference type="ARBA" id="ARBA00022679"/>
    </source>
</evidence>
<dbReference type="GO" id="GO:0030170">
    <property type="term" value="F:pyridoxal phosphate binding"/>
    <property type="evidence" value="ECO:0007669"/>
    <property type="project" value="InterPro"/>
</dbReference>
<feature type="region of interest" description="Disordered" evidence="6">
    <location>
        <begin position="463"/>
        <end position="500"/>
    </location>
</feature>
<dbReference type="Gene3D" id="3.40.640.10">
    <property type="entry name" value="Type I PLP-dependent aspartate aminotransferase-like (Major domain)"/>
    <property type="match status" value="1"/>
</dbReference>
<dbReference type="Pfam" id="PF00155">
    <property type="entry name" value="Aminotran_1_2"/>
    <property type="match status" value="1"/>
</dbReference>
<proteinExistence type="inferred from homology"/>
<comment type="cofactor">
    <cofactor evidence="1">
        <name>pyridoxal 5'-phosphate</name>
        <dbReference type="ChEBI" id="CHEBI:597326"/>
    </cofactor>
</comment>
<keyword evidence="5" id="KW-0663">Pyridoxal phosphate</keyword>
<accession>A0A446BEX5</accession>
<keyword evidence="4" id="KW-0808">Transferase</keyword>
<feature type="region of interest" description="Disordered" evidence="6">
    <location>
        <begin position="308"/>
        <end position="327"/>
    </location>
</feature>
<dbReference type="PANTHER" id="PTHR42790:SF1">
    <property type="entry name" value="AROMATIC AMINO ACID AMINOTRANSFERASE, HYPOTHETICAL (EUROFUNG)"/>
    <property type="match status" value="1"/>
</dbReference>
<feature type="region of interest" description="Disordered" evidence="6">
    <location>
        <begin position="1"/>
        <end position="26"/>
    </location>
</feature>
<dbReference type="CDD" id="cd00609">
    <property type="entry name" value="AAT_like"/>
    <property type="match status" value="1"/>
</dbReference>